<organism evidence="4 5">
    <name type="scientific">Microbispora hainanensis</name>
    <dbReference type="NCBI Taxonomy" id="568844"/>
    <lineage>
        <taxon>Bacteria</taxon>
        <taxon>Bacillati</taxon>
        <taxon>Actinomycetota</taxon>
        <taxon>Actinomycetes</taxon>
        <taxon>Streptosporangiales</taxon>
        <taxon>Streptosporangiaceae</taxon>
        <taxon>Microbispora</taxon>
    </lineage>
</organism>
<name>A0A544YSD2_9ACTN</name>
<proteinExistence type="predicted"/>
<reference evidence="4 5" key="1">
    <citation type="submission" date="2019-07" db="EMBL/GenBank/DDBJ databases">
        <title>Microbispora hainanensis DSM 45428.</title>
        <authorList>
            <person name="Thawai C."/>
        </authorList>
    </citation>
    <scope>NUCLEOTIDE SEQUENCE [LARGE SCALE GENOMIC DNA]</scope>
    <source>
        <strain evidence="4 5">DSM 45428</strain>
    </source>
</reference>
<protein>
    <submittedName>
        <fullName evidence="4">NAD-dependent epimerase/dehydratase family protein</fullName>
    </submittedName>
</protein>
<keyword evidence="2" id="KW-0472">Membrane</keyword>
<sequence>MANGLSLGSFSRPGRSVTAPPRAGWRSPHPPRYPPWGGSVQSEDLVPTSKRLRPPVVAVTGAASGLGRAFLAKVASSADFRRVVAIDEQRGDTPDVTWRVLDIRDPLLANRISDVDVLVHLGTDESLDTDPAARRRYNLRAAQTVLTACAAARVRRVVLVTSAMVYGAAADNPVPLPEDAPVAAEPDTGLVGDHLEIEALARRSLRAHPGLEVIVLRPAALVGPGVDTVITRHFEAPRLLVVKGCLPRWQFCHVDDLVSALEAAALGRVGGVVAVGSEGWLEMEQVEEISGLKRFELPAGLTFGTAQRLHRLGITPTAATDLHYVVYPWVVDGVALREAGWKPAWTNEAALRELLELCEGRHAVVGRRLSGKEATITAAGATVAVIGTAAIVRAARRKRRT</sequence>
<evidence type="ECO:0000313" key="4">
    <source>
        <dbReference type="EMBL" id="TQS19683.1"/>
    </source>
</evidence>
<dbReference type="Gene3D" id="3.40.50.720">
    <property type="entry name" value="NAD(P)-binding Rossmann-like Domain"/>
    <property type="match status" value="1"/>
</dbReference>
<evidence type="ECO:0000259" key="3">
    <source>
        <dbReference type="Pfam" id="PF01370"/>
    </source>
</evidence>
<keyword evidence="2" id="KW-1133">Transmembrane helix</keyword>
<evidence type="ECO:0000313" key="5">
    <source>
        <dbReference type="Proteomes" id="UP000316541"/>
    </source>
</evidence>
<dbReference type="InterPro" id="IPR050177">
    <property type="entry name" value="Lipid_A_modif_metabolic_enz"/>
</dbReference>
<dbReference type="AlphaFoldDB" id="A0A544YSD2"/>
<evidence type="ECO:0000256" key="1">
    <source>
        <dbReference type="SAM" id="MobiDB-lite"/>
    </source>
</evidence>
<feature type="transmembrane region" description="Helical" evidence="2">
    <location>
        <begin position="376"/>
        <end position="395"/>
    </location>
</feature>
<dbReference type="InterPro" id="IPR036291">
    <property type="entry name" value="NAD(P)-bd_dom_sf"/>
</dbReference>
<dbReference type="SUPFAM" id="SSF51735">
    <property type="entry name" value="NAD(P)-binding Rossmann-fold domains"/>
    <property type="match status" value="1"/>
</dbReference>
<evidence type="ECO:0000256" key="2">
    <source>
        <dbReference type="SAM" id="Phobius"/>
    </source>
</evidence>
<feature type="domain" description="NAD-dependent epimerase/dehydratase" evidence="3">
    <location>
        <begin position="57"/>
        <end position="265"/>
    </location>
</feature>
<comment type="caution">
    <text evidence="4">The sequence shown here is derived from an EMBL/GenBank/DDBJ whole genome shotgun (WGS) entry which is preliminary data.</text>
</comment>
<dbReference type="InterPro" id="IPR001509">
    <property type="entry name" value="Epimerase_deHydtase"/>
</dbReference>
<dbReference type="PANTHER" id="PTHR43245:SF52">
    <property type="entry name" value="NAD-DEPENDENT EPIMERASE_DEHYDRATASE"/>
    <property type="match status" value="1"/>
</dbReference>
<feature type="region of interest" description="Disordered" evidence="1">
    <location>
        <begin position="1"/>
        <end position="40"/>
    </location>
</feature>
<dbReference type="Pfam" id="PF01370">
    <property type="entry name" value="Epimerase"/>
    <property type="match status" value="1"/>
</dbReference>
<dbReference type="PANTHER" id="PTHR43245">
    <property type="entry name" value="BIFUNCTIONAL POLYMYXIN RESISTANCE PROTEIN ARNA"/>
    <property type="match status" value="1"/>
</dbReference>
<dbReference type="Proteomes" id="UP000316541">
    <property type="component" value="Unassembled WGS sequence"/>
</dbReference>
<keyword evidence="2" id="KW-0812">Transmembrane</keyword>
<dbReference type="EMBL" id="VIRM01000022">
    <property type="protein sequence ID" value="TQS19683.1"/>
    <property type="molecule type" value="Genomic_DNA"/>
</dbReference>
<gene>
    <name evidence="4" type="ORF">FLX08_19340</name>
</gene>
<accession>A0A544YSD2</accession>